<dbReference type="InterPro" id="IPR036188">
    <property type="entry name" value="FAD/NAD-bd_sf"/>
</dbReference>
<sequence>MRGTKVLISGASIAGPALAFWLHRFGADVTVVERAPSPRPGGQAVDIRGVARRAVELMGLEPSVRAACTETGGLSFVDRYGRTLSTQTADSYGGDGLIAEYEILRGDLAEVFLTATRDDVNYVFGDRITALDERDDGVHVTFERGEEERFDVVIGADGLHSGVRALVFGEESRFLRHLGMYLSFWSAENTFGLENWAIGYDEPGRGAGLRTIHDNTQVMVYLSYRSAAVEYDYRDIERQKDLVRAGAAGMAWQTPNLIARLDEASDFFFDSCSQVVLESWSKGRIGLLGDAAFCASPISGQGTSLAIVGAYILAGELAAAEGDHAAGLRAYEHRMRAWVDLTQRFGRSNLKLMQPMTKAGIWLRNQLMRVLPLLPGKLLMSGNLRKVFNGIELPDYRHLLVGSQGP</sequence>
<dbReference type="PANTHER" id="PTHR46865">
    <property type="entry name" value="OXIDOREDUCTASE-RELATED"/>
    <property type="match status" value="1"/>
</dbReference>
<dbReference type="Gene3D" id="3.30.9.10">
    <property type="entry name" value="D-Amino Acid Oxidase, subunit A, domain 2"/>
    <property type="match status" value="1"/>
</dbReference>
<reference evidence="3" key="1">
    <citation type="journal article" date="2019" name="Int. J. Syst. Evol. Microbiol.">
        <title>The Global Catalogue of Microorganisms (GCM) 10K type strain sequencing project: providing services to taxonomists for standard genome sequencing and annotation.</title>
        <authorList>
            <consortium name="The Broad Institute Genomics Platform"/>
            <consortium name="The Broad Institute Genome Sequencing Center for Infectious Disease"/>
            <person name="Wu L."/>
            <person name="Ma J."/>
        </authorList>
    </citation>
    <scope>NUCLEOTIDE SEQUENCE [LARGE SCALE GENOMIC DNA]</scope>
    <source>
        <strain evidence="3">CGMCC 4.7643</strain>
    </source>
</reference>
<accession>A0ABW5GJE1</accession>
<gene>
    <name evidence="2" type="ORF">ACFSYJ_20380</name>
</gene>
<dbReference type="EMBL" id="JBHUKU010000009">
    <property type="protein sequence ID" value="MFD2460975.1"/>
    <property type="molecule type" value="Genomic_DNA"/>
</dbReference>
<dbReference type="Proteomes" id="UP001597419">
    <property type="component" value="Unassembled WGS sequence"/>
</dbReference>
<protein>
    <submittedName>
        <fullName evidence="2">FAD-dependent monooxygenase</fullName>
    </submittedName>
</protein>
<evidence type="ECO:0000313" key="3">
    <source>
        <dbReference type="Proteomes" id="UP001597419"/>
    </source>
</evidence>
<dbReference type="RefSeq" id="WP_345406445.1">
    <property type="nucleotide sequence ID" value="NZ_BAABHG010000020.1"/>
</dbReference>
<keyword evidence="2" id="KW-0560">Oxidoreductase</keyword>
<organism evidence="2 3">
    <name type="scientific">Amycolatopsis samaneae</name>
    <dbReference type="NCBI Taxonomy" id="664691"/>
    <lineage>
        <taxon>Bacteria</taxon>
        <taxon>Bacillati</taxon>
        <taxon>Actinomycetota</taxon>
        <taxon>Actinomycetes</taxon>
        <taxon>Pseudonocardiales</taxon>
        <taxon>Pseudonocardiaceae</taxon>
        <taxon>Amycolatopsis</taxon>
    </lineage>
</organism>
<dbReference type="GO" id="GO:0004497">
    <property type="term" value="F:monooxygenase activity"/>
    <property type="evidence" value="ECO:0007669"/>
    <property type="project" value="UniProtKB-KW"/>
</dbReference>
<feature type="domain" description="FAD-binding" evidence="1">
    <location>
        <begin position="4"/>
        <end position="338"/>
    </location>
</feature>
<keyword evidence="3" id="KW-1185">Reference proteome</keyword>
<dbReference type="SUPFAM" id="SSF51905">
    <property type="entry name" value="FAD/NAD(P)-binding domain"/>
    <property type="match status" value="1"/>
</dbReference>
<evidence type="ECO:0000313" key="2">
    <source>
        <dbReference type="EMBL" id="MFD2460975.1"/>
    </source>
</evidence>
<name>A0ABW5GJE1_9PSEU</name>
<dbReference type="PANTHER" id="PTHR46865:SF2">
    <property type="entry name" value="MONOOXYGENASE"/>
    <property type="match status" value="1"/>
</dbReference>
<dbReference type="PRINTS" id="PR00420">
    <property type="entry name" value="RNGMNOXGNASE"/>
</dbReference>
<proteinExistence type="predicted"/>
<dbReference type="Pfam" id="PF01494">
    <property type="entry name" value="FAD_binding_3"/>
    <property type="match status" value="1"/>
</dbReference>
<keyword evidence="2" id="KW-0503">Monooxygenase</keyword>
<evidence type="ECO:0000259" key="1">
    <source>
        <dbReference type="Pfam" id="PF01494"/>
    </source>
</evidence>
<dbReference type="InterPro" id="IPR051704">
    <property type="entry name" value="FAD_aromatic-hydroxylase"/>
</dbReference>
<dbReference type="Gene3D" id="3.50.50.60">
    <property type="entry name" value="FAD/NAD(P)-binding domain"/>
    <property type="match status" value="1"/>
</dbReference>
<comment type="caution">
    <text evidence="2">The sequence shown here is derived from an EMBL/GenBank/DDBJ whole genome shotgun (WGS) entry which is preliminary data.</text>
</comment>
<dbReference type="InterPro" id="IPR002938">
    <property type="entry name" value="FAD-bd"/>
</dbReference>